<dbReference type="Pfam" id="PF01547">
    <property type="entry name" value="SBP_bac_1"/>
    <property type="match status" value="1"/>
</dbReference>
<dbReference type="PANTHER" id="PTHR30061">
    <property type="entry name" value="MALTOSE-BINDING PERIPLASMIC PROTEIN"/>
    <property type="match status" value="1"/>
</dbReference>
<dbReference type="PANTHER" id="PTHR30061:SF50">
    <property type="entry name" value="MALTOSE_MALTODEXTRIN-BINDING PERIPLASMIC PROTEIN"/>
    <property type="match status" value="1"/>
</dbReference>
<organism evidence="4 5">
    <name type="scientific">Halomarina oriensis</name>
    <dbReference type="NCBI Taxonomy" id="671145"/>
    <lineage>
        <taxon>Archaea</taxon>
        <taxon>Methanobacteriati</taxon>
        <taxon>Methanobacteriota</taxon>
        <taxon>Stenosarchaea group</taxon>
        <taxon>Halobacteria</taxon>
        <taxon>Halobacteriales</taxon>
        <taxon>Natronomonadaceae</taxon>
        <taxon>Halomarina</taxon>
    </lineage>
</organism>
<dbReference type="OrthoDB" id="328108at2157"/>
<dbReference type="GO" id="GO:1901982">
    <property type="term" value="F:maltose binding"/>
    <property type="evidence" value="ECO:0007669"/>
    <property type="project" value="TreeGrafter"/>
</dbReference>
<comment type="caution">
    <text evidence="4">The sequence shown here is derived from an EMBL/GenBank/DDBJ whole genome shotgun (WGS) entry which is preliminary data.</text>
</comment>
<dbReference type="InterPro" id="IPR019546">
    <property type="entry name" value="TAT_signal_bac_arc"/>
</dbReference>
<keyword evidence="3" id="KW-0732">Signal</keyword>
<comment type="similarity">
    <text evidence="1">Belongs to the bacterial solute-binding protein 1 family.</text>
</comment>
<evidence type="ECO:0000256" key="3">
    <source>
        <dbReference type="ARBA" id="ARBA00022729"/>
    </source>
</evidence>
<dbReference type="SUPFAM" id="SSF53850">
    <property type="entry name" value="Periplasmic binding protein-like II"/>
    <property type="match status" value="1"/>
</dbReference>
<dbReference type="GO" id="GO:0042956">
    <property type="term" value="P:maltodextrin transmembrane transport"/>
    <property type="evidence" value="ECO:0007669"/>
    <property type="project" value="TreeGrafter"/>
</dbReference>
<keyword evidence="2" id="KW-0813">Transport</keyword>
<keyword evidence="5" id="KW-1185">Reference proteome</keyword>
<sequence length="499" mass="53327">MPDKGSHTSGEGGRTVSRRTFVKAAGASGAMAGLAGCIYGDGGGGGGGGNGSGGGGGGTVQFGFDPVAAQDNGDAIKQALHDNGLSDDITVELVAGAQDTGTRRDNYNRILRAGEAQPDMFLMDNGWVNIFIQNDRLLNLTENAPGDIVDSVDNNYFEGFTATARNPENDNLFGVPVFPDFPTMQYRKDFAREAGYGDSDFETWATEPMTWQEWSEITADIQEQTETQYGFVTQWDVYEGTACCTFNEALSSWGGAYFGGRGNLFGPVGERPVTINEQPVIDSLRMMRTFVEGDAYDEALDGYAGGIMPNAVTGWQEEDARTAILEGQSVMQRNWPYAIALNAAEDALGTDAYGAMPIPYAVSESEASQQGTGGTTAALGGWHATVNPNSNNLEAVYEVLTAMTQDDFQLTLLEIQGWLPPKPALFNSDRAQEVPVLGGYMETMRIAGENTMPRPVTQVWPNESSTIAQEANNAVSGSKSASQAMSDLQSAIEQIENNA</sequence>
<dbReference type="AlphaFoldDB" id="A0A6B0GWX7"/>
<evidence type="ECO:0000313" key="5">
    <source>
        <dbReference type="Proteomes" id="UP000451471"/>
    </source>
</evidence>
<dbReference type="RefSeq" id="WP_158205931.1">
    <property type="nucleotide sequence ID" value="NZ_WSZK01000034.1"/>
</dbReference>
<gene>
    <name evidence="4" type="ORF">GQS65_17565</name>
</gene>
<protein>
    <submittedName>
        <fullName evidence="4">Extracellular solute-binding protein</fullName>
    </submittedName>
</protein>
<evidence type="ECO:0000256" key="1">
    <source>
        <dbReference type="ARBA" id="ARBA00008520"/>
    </source>
</evidence>
<dbReference type="Proteomes" id="UP000451471">
    <property type="component" value="Unassembled WGS sequence"/>
</dbReference>
<dbReference type="PROSITE" id="PS51318">
    <property type="entry name" value="TAT"/>
    <property type="match status" value="1"/>
</dbReference>
<dbReference type="GO" id="GO:0055052">
    <property type="term" value="C:ATP-binding cassette (ABC) transporter complex, substrate-binding subunit-containing"/>
    <property type="evidence" value="ECO:0007669"/>
    <property type="project" value="TreeGrafter"/>
</dbReference>
<evidence type="ECO:0000256" key="2">
    <source>
        <dbReference type="ARBA" id="ARBA00022448"/>
    </source>
</evidence>
<dbReference type="InterPro" id="IPR006311">
    <property type="entry name" value="TAT_signal"/>
</dbReference>
<accession>A0A6B0GWX7</accession>
<dbReference type="NCBIfam" id="TIGR01409">
    <property type="entry name" value="TAT_signal_seq"/>
    <property type="match status" value="1"/>
</dbReference>
<dbReference type="EMBL" id="WSZK01000034">
    <property type="protein sequence ID" value="MWG36268.1"/>
    <property type="molecule type" value="Genomic_DNA"/>
</dbReference>
<evidence type="ECO:0000313" key="4">
    <source>
        <dbReference type="EMBL" id="MWG36268.1"/>
    </source>
</evidence>
<dbReference type="GO" id="GO:0015768">
    <property type="term" value="P:maltose transport"/>
    <property type="evidence" value="ECO:0007669"/>
    <property type="project" value="TreeGrafter"/>
</dbReference>
<dbReference type="Gene3D" id="3.40.190.10">
    <property type="entry name" value="Periplasmic binding protein-like II"/>
    <property type="match status" value="2"/>
</dbReference>
<name>A0A6B0GWX7_9EURY</name>
<reference evidence="4 5" key="1">
    <citation type="submission" date="2019-12" db="EMBL/GenBank/DDBJ databases">
        <title>Halocatena pleomorpha gen. nov. sp. nov., an extremely halophilic archaeon of family Halobacteriaceae isolated from saltpan soil.</title>
        <authorList>
            <person name="Pal Y."/>
            <person name="Verma A."/>
            <person name="Krishnamurthi S."/>
            <person name="Kumar P."/>
        </authorList>
    </citation>
    <scope>NUCLEOTIDE SEQUENCE [LARGE SCALE GENOMIC DNA]</scope>
    <source>
        <strain evidence="4 5">JCM 16495</strain>
    </source>
</reference>
<proteinExistence type="inferred from homology"/>
<dbReference type="InterPro" id="IPR006059">
    <property type="entry name" value="SBP"/>
</dbReference>